<dbReference type="Gene3D" id="1.25.40.420">
    <property type="match status" value="1"/>
</dbReference>
<comment type="pathway">
    <text evidence="1">Protein modification; protein ubiquitination.</text>
</comment>
<protein>
    <submittedName>
        <fullName evidence="5">Uncharacterized protein</fullName>
    </submittedName>
</protein>
<dbReference type="InterPro" id="IPR002083">
    <property type="entry name" value="MATH/TRAF_dom"/>
</dbReference>
<dbReference type="Pfam" id="PF00651">
    <property type="entry name" value="BTB"/>
    <property type="match status" value="1"/>
</dbReference>
<dbReference type="InterPro" id="IPR008974">
    <property type="entry name" value="TRAF-like"/>
</dbReference>
<gene>
    <name evidence="5" type="ORF">URODEC1_LOCUS70292</name>
</gene>
<dbReference type="PROSITE" id="PS50097">
    <property type="entry name" value="BTB"/>
    <property type="match status" value="1"/>
</dbReference>
<dbReference type="InterPro" id="IPR011333">
    <property type="entry name" value="SKP1/BTB/POZ_sf"/>
</dbReference>
<dbReference type="Proteomes" id="UP001497457">
    <property type="component" value="Chromosome 28b"/>
</dbReference>
<evidence type="ECO:0000256" key="2">
    <source>
        <dbReference type="ARBA" id="ARBA00010846"/>
    </source>
</evidence>
<keyword evidence="6" id="KW-1185">Reference proteome</keyword>
<comment type="similarity">
    <text evidence="2">Belongs to the Tdpoz family.</text>
</comment>
<dbReference type="InterPro" id="IPR056423">
    <property type="entry name" value="BACK_BPM_SPOP"/>
</dbReference>
<dbReference type="Gene3D" id="3.30.710.10">
    <property type="entry name" value="Potassium Channel Kv1.1, Chain A"/>
    <property type="match status" value="1"/>
</dbReference>
<dbReference type="InterPro" id="IPR045005">
    <property type="entry name" value="BPM1-6"/>
</dbReference>
<proteinExistence type="inferred from homology"/>
<sequence length="355" mass="39580">MGSKSKKTASSHTTETETGTHSFKVVGYTLKKGIGIGKAIRSGIFTVGGYQWAILFYPDGFTDNTEVYACIYLQFVSKKAEVRASYDICLVNQANGLPASMVTETTPKVFSDYCYSRPLLIAVNKLELNSAGYIVDNCLMIECSVTVIKESRVLETTGDLEIEVPPSDLSQHFGKLLLEEEGADVTFRVGGDTFPAHKIVLATRSLVFKAELYGQMKERRARCVTVEDMQPDVFKALLQFIYTDSLPYWDDLDAAEYCEIVRHLLVAADRYAMERLKLLCASILVQYLDAENVATTLALADQNNCGRLKDVCIEFMASSDKMDAVVKTEGYANLRKTCPSILVDVFEKTSRYHRT</sequence>
<evidence type="ECO:0000259" key="3">
    <source>
        <dbReference type="PROSITE" id="PS50097"/>
    </source>
</evidence>
<reference evidence="6" key="1">
    <citation type="submission" date="2024-06" db="EMBL/GenBank/DDBJ databases">
        <authorList>
            <person name="Ryan C."/>
        </authorList>
    </citation>
    <scope>NUCLEOTIDE SEQUENCE [LARGE SCALE GENOMIC DNA]</scope>
</reference>
<dbReference type="AlphaFoldDB" id="A0ABC9BYB7"/>
<dbReference type="CDD" id="cd18280">
    <property type="entry name" value="BTB_POZ_BPM_plant"/>
    <property type="match status" value="1"/>
</dbReference>
<dbReference type="InterPro" id="IPR000210">
    <property type="entry name" value="BTB/POZ_dom"/>
</dbReference>
<dbReference type="SUPFAM" id="SSF49599">
    <property type="entry name" value="TRAF domain-like"/>
    <property type="match status" value="1"/>
</dbReference>
<dbReference type="EMBL" id="OZ075138">
    <property type="protein sequence ID" value="CAL5011093.1"/>
    <property type="molecule type" value="Genomic_DNA"/>
</dbReference>
<feature type="domain" description="MATH" evidence="4">
    <location>
        <begin position="18"/>
        <end position="145"/>
    </location>
</feature>
<dbReference type="PANTHER" id="PTHR26379:SF433">
    <property type="entry name" value="OS08G0226800 PROTEIN"/>
    <property type="match status" value="1"/>
</dbReference>
<dbReference type="Gene3D" id="2.60.210.10">
    <property type="entry name" value="Apoptosis, Tumor Necrosis Factor Receptor Associated Protein 2, Chain A"/>
    <property type="match status" value="1"/>
</dbReference>
<dbReference type="SUPFAM" id="SSF54695">
    <property type="entry name" value="POZ domain"/>
    <property type="match status" value="1"/>
</dbReference>
<dbReference type="PANTHER" id="PTHR26379">
    <property type="entry name" value="BTB/POZ AND MATH DOMAIN-CONTAINING PROTEIN 1"/>
    <property type="match status" value="1"/>
</dbReference>
<name>A0ABC9BYB7_9POAL</name>
<dbReference type="PROSITE" id="PS50144">
    <property type="entry name" value="MATH"/>
    <property type="match status" value="1"/>
</dbReference>
<evidence type="ECO:0000256" key="1">
    <source>
        <dbReference type="ARBA" id="ARBA00004906"/>
    </source>
</evidence>
<evidence type="ECO:0000313" key="5">
    <source>
        <dbReference type="EMBL" id="CAL5011093.1"/>
    </source>
</evidence>
<dbReference type="Pfam" id="PF22486">
    <property type="entry name" value="MATH_2"/>
    <property type="match status" value="1"/>
</dbReference>
<dbReference type="SMART" id="SM00225">
    <property type="entry name" value="BTB"/>
    <property type="match status" value="1"/>
</dbReference>
<feature type="domain" description="BTB" evidence="3">
    <location>
        <begin position="183"/>
        <end position="250"/>
    </location>
</feature>
<dbReference type="Pfam" id="PF24570">
    <property type="entry name" value="BACK_BPM_SPOP"/>
    <property type="match status" value="1"/>
</dbReference>
<organism evidence="5 6">
    <name type="scientific">Urochloa decumbens</name>
    <dbReference type="NCBI Taxonomy" id="240449"/>
    <lineage>
        <taxon>Eukaryota</taxon>
        <taxon>Viridiplantae</taxon>
        <taxon>Streptophyta</taxon>
        <taxon>Embryophyta</taxon>
        <taxon>Tracheophyta</taxon>
        <taxon>Spermatophyta</taxon>
        <taxon>Magnoliopsida</taxon>
        <taxon>Liliopsida</taxon>
        <taxon>Poales</taxon>
        <taxon>Poaceae</taxon>
        <taxon>PACMAD clade</taxon>
        <taxon>Panicoideae</taxon>
        <taxon>Panicodae</taxon>
        <taxon>Paniceae</taxon>
        <taxon>Melinidinae</taxon>
        <taxon>Urochloa</taxon>
    </lineage>
</organism>
<dbReference type="CDD" id="cd00121">
    <property type="entry name" value="MATH"/>
    <property type="match status" value="1"/>
</dbReference>
<accession>A0ABC9BYB7</accession>
<reference evidence="5 6" key="2">
    <citation type="submission" date="2024-10" db="EMBL/GenBank/DDBJ databases">
        <authorList>
            <person name="Ryan C."/>
        </authorList>
    </citation>
    <scope>NUCLEOTIDE SEQUENCE [LARGE SCALE GENOMIC DNA]</scope>
</reference>
<evidence type="ECO:0000313" key="6">
    <source>
        <dbReference type="Proteomes" id="UP001497457"/>
    </source>
</evidence>
<evidence type="ECO:0000259" key="4">
    <source>
        <dbReference type="PROSITE" id="PS50144"/>
    </source>
</evidence>